<dbReference type="AlphaFoldDB" id="A0A1X7S281"/>
<name>A0A1X7S281_ZYMT9</name>
<dbReference type="EMBL" id="LT853699">
    <property type="protein sequence ID" value="SMQ53640.1"/>
    <property type="molecule type" value="Genomic_DNA"/>
</dbReference>
<reference evidence="1 2" key="1">
    <citation type="submission" date="2016-06" db="EMBL/GenBank/DDBJ databases">
        <authorList>
            <person name="Kjaerup R.B."/>
            <person name="Dalgaard T.S."/>
            <person name="Juul-Madsen H.R."/>
        </authorList>
    </citation>
    <scope>NUCLEOTIDE SEQUENCE [LARGE SCALE GENOMIC DNA]</scope>
</reference>
<accession>A0A1X7S281</accession>
<organism evidence="1 2">
    <name type="scientific">Zymoseptoria tritici (strain ST99CH_3D7)</name>
    <dbReference type="NCBI Taxonomy" id="1276538"/>
    <lineage>
        <taxon>Eukaryota</taxon>
        <taxon>Fungi</taxon>
        <taxon>Dikarya</taxon>
        <taxon>Ascomycota</taxon>
        <taxon>Pezizomycotina</taxon>
        <taxon>Dothideomycetes</taxon>
        <taxon>Dothideomycetidae</taxon>
        <taxon>Mycosphaerellales</taxon>
        <taxon>Mycosphaerellaceae</taxon>
        <taxon>Zymoseptoria</taxon>
    </lineage>
</organism>
<evidence type="ECO:0000313" key="1">
    <source>
        <dbReference type="EMBL" id="SMQ53640.1"/>
    </source>
</evidence>
<sequence length="91" mass="10863">MSYHFPRIPGNGARPPNWDFPSAVDFTERHFHEGLRDQYGPGYRHDPAAQFQYYGGWDGYAGRAVTDDWRQQFMDMQREGRYQMPYYGGFW</sequence>
<protein>
    <submittedName>
        <fullName evidence="1">Uncharacterized protein</fullName>
    </submittedName>
</protein>
<keyword evidence="2" id="KW-1185">Reference proteome</keyword>
<proteinExistence type="predicted"/>
<gene>
    <name evidence="1" type="ORF">ZT3D7_G8794</name>
</gene>
<dbReference type="Proteomes" id="UP000215127">
    <property type="component" value="Chromosome 8"/>
</dbReference>
<evidence type="ECO:0000313" key="2">
    <source>
        <dbReference type="Proteomes" id="UP000215127"/>
    </source>
</evidence>